<reference evidence="1 2" key="1">
    <citation type="submission" date="2024-01" db="EMBL/GenBank/DDBJ databases">
        <title>The genomes of 5 underutilized Papilionoideae crops provide insights into root nodulation and disease resistanc.</title>
        <authorList>
            <person name="Jiang F."/>
        </authorList>
    </citation>
    <scope>NUCLEOTIDE SEQUENCE [LARGE SCALE GENOMIC DNA]</scope>
    <source>
        <strain evidence="1">LVBAO_FW01</strain>
        <tissue evidence="1">Leaves</tissue>
    </source>
</reference>
<organism evidence="1 2">
    <name type="scientific">Canavalia gladiata</name>
    <name type="common">Sword bean</name>
    <name type="synonym">Dolichos gladiatus</name>
    <dbReference type="NCBI Taxonomy" id="3824"/>
    <lineage>
        <taxon>Eukaryota</taxon>
        <taxon>Viridiplantae</taxon>
        <taxon>Streptophyta</taxon>
        <taxon>Embryophyta</taxon>
        <taxon>Tracheophyta</taxon>
        <taxon>Spermatophyta</taxon>
        <taxon>Magnoliopsida</taxon>
        <taxon>eudicotyledons</taxon>
        <taxon>Gunneridae</taxon>
        <taxon>Pentapetalae</taxon>
        <taxon>rosids</taxon>
        <taxon>fabids</taxon>
        <taxon>Fabales</taxon>
        <taxon>Fabaceae</taxon>
        <taxon>Papilionoideae</taxon>
        <taxon>50 kb inversion clade</taxon>
        <taxon>NPAAA clade</taxon>
        <taxon>indigoferoid/millettioid clade</taxon>
        <taxon>Phaseoleae</taxon>
        <taxon>Canavalia</taxon>
    </lineage>
</organism>
<dbReference type="Proteomes" id="UP001367508">
    <property type="component" value="Unassembled WGS sequence"/>
</dbReference>
<dbReference type="AlphaFoldDB" id="A0AAN9LRG2"/>
<name>A0AAN9LRG2_CANGL</name>
<evidence type="ECO:0000313" key="2">
    <source>
        <dbReference type="Proteomes" id="UP001367508"/>
    </source>
</evidence>
<sequence length="86" mass="9754">MDGGSRRWVLLSMCVRSDNDSGEENEGPRELRENWSEREGEGFFSSWRSGCMRQFVITGHRDGQRRGAARVELGRLGKNSIAAMAY</sequence>
<dbReference type="EMBL" id="JAYMYQ010000004">
    <property type="protein sequence ID" value="KAK7338213.1"/>
    <property type="molecule type" value="Genomic_DNA"/>
</dbReference>
<gene>
    <name evidence="1" type="ORF">VNO77_18815</name>
</gene>
<proteinExistence type="predicted"/>
<accession>A0AAN9LRG2</accession>
<protein>
    <submittedName>
        <fullName evidence="1">Uncharacterized protein</fullName>
    </submittedName>
</protein>
<comment type="caution">
    <text evidence="1">The sequence shown here is derived from an EMBL/GenBank/DDBJ whole genome shotgun (WGS) entry which is preliminary data.</text>
</comment>
<keyword evidence="2" id="KW-1185">Reference proteome</keyword>
<evidence type="ECO:0000313" key="1">
    <source>
        <dbReference type="EMBL" id="KAK7338213.1"/>
    </source>
</evidence>